<proteinExistence type="predicted"/>
<sequence length="200" mass="22461">MATSMSSKRRIEASIIFVRTFGLDATIPAGKGMKITDKQVRALDEIGFPWRRIRAQQKRTSSRGVSDWKMITFEAMLEDLRQHGHFNVKFDEDKSLHYFCQNLCFGRNHPDESMKITDQRAMALDEIGFPWGGRPASGVRGNDGVYPARPSALYTPTGPLGRSVASADLKQPSMSQRFRQSSICPLRCARDSCATRLSDV</sequence>
<organism evidence="1 2">
    <name type="scientific">Thalassiosira oceanica</name>
    <name type="common">Marine diatom</name>
    <dbReference type="NCBI Taxonomy" id="159749"/>
    <lineage>
        <taxon>Eukaryota</taxon>
        <taxon>Sar</taxon>
        <taxon>Stramenopiles</taxon>
        <taxon>Ochrophyta</taxon>
        <taxon>Bacillariophyta</taxon>
        <taxon>Coscinodiscophyceae</taxon>
        <taxon>Thalassiosirophycidae</taxon>
        <taxon>Thalassiosirales</taxon>
        <taxon>Thalassiosiraceae</taxon>
        <taxon>Thalassiosira</taxon>
    </lineage>
</organism>
<evidence type="ECO:0000313" key="1">
    <source>
        <dbReference type="EMBL" id="EJK76066.1"/>
    </source>
</evidence>
<accession>K0TMB8</accession>
<reference evidence="1 2" key="1">
    <citation type="journal article" date="2012" name="Genome Biol.">
        <title>Genome and low-iron response of an oceanic diatom adapted to chronic iron limitation.</title>
        <authorList>
            <person name="Lommer M."/>
            <person name="Specht M."/>
            <person name="Roy A.S."/>
            <person name="Kraemer L."/>
            <person name="Andreson R."/>
            <person name="Gutowska M.A."/>
            <person name="Wolf J."/>
            <person name="Bergner S.V."/>
            <person name="Schilhabel M.B."/>
            <person name="Klostermeier U.C."/>
            <person name="Beiko R.G."/>
            <person name="Rosenstiel P."/>
            <person name="Hippler M."/>
            <person name="Laroche J."/>
        </authorList>
    </citation>
    <scope>NUCLEOTIDE SEQUENCE [LARGE SCALE GENOMIC DNA]</scope>
    <source>
        <strain evidence="1 2">CCMP1005</strain>
    </source>
</reference>
<evidence type="ECO:0008006" key="3">
    <source>
        <dbReference type="Google" id="ProtNLM"/>
    </source>
</evidence>
<evidence type="ECO:0000313" key="2">
    <source>
        <dbReference type="Proteomes" id="UP000266841"/>
    </source>
</evidence>
<comment type="caution">
    <text evidence="1">The sequence shown here is derived from an EMBL/GenBank/DDBJ whole genome shotgun (WGS) entry which is preliminary data.</text>
</comment>
<name>K0TMB8_THAOC</name>
<dbReference type="EMBL" id="AGNL01002557">
    <property type="protein sequence ID" value="EJK76066.1"/>
    <property type="molecule type" value="Genomic_DNA"/>
</dbReference>
<dbReference type="AlphaFoldDB" id="K0TMB8"/>
<keyword evidence="2" id="KW-1185">Reference proteome</keyword>
<dbReference type="Proteomes" id="UP000266841">
    <property type="component" value="Unassembled WGS sequence"/>
</dbReference>
<gene>
    <name evidence="1" type="ORF">THAOC_02192</name>
</gene>
<protein>
    <recommendedName>
        <fullName evidence="3">Helicase-associated domain-containing protein</fullName>
    </recommendedName>
</protein>